<sequence>MGSSQSKFKPGPHDCWHKMKVIGGQPKFLQCALQAIVDLHESTGSSQGRIIDYIQGVINAKQIRPRPRNIAMQIKRALKYATQNGMVNHRGGRYVMALSDKDFAIFKGLRPKDPIKVNVKPRKIVRTPKKSKRRHPNITKSIKDTAV</sequence>
<protein>
    <recommendedName>
        <fullName evidence="2">H15 domain-containing protein</fullName>
    </recommendedName>
</protein>
<gene>
    <name evidence="3" type="ORF">DIABBA_LOCUS459</name>
</gene>
<feature type="compositionally biased region" description="Basic residues" evidence="1">
    <location>
        <begin position="127"/>
        <end position="137"/>
    </location>
</feature>
<evidence type="ECO:0000256" key="1">
    <source>
        <dbReference type="SAM" id="MobiDB-lite"/>
    </source>
</evidence>
<dbReference type="SUPFAM" id="SSF46785">
    <property type="entry name" value="Winged helix' DNA-binding domain"/>
    <property type="match status" value="1"/>
</dbReference>
<dbReference type="InterPro" id="IPR036388">
    <property type="entry name" value="WH-like_DNA-bd_sf"/>
</dbReference>
<dbReference type="GO" id="GO:0000786">
    <property type="term" value="C:nucleosome"/>
    <property type="evidence" value="ECO:0007669"/>
    <property type="project" value="InterPro"/>
</dbReference>
<dbReference type="Proteomes" id="UP001153709">
    <property type="component" value="Chromosome 1"/>
</dbReference>
<dbReference type="GO" id="GO:0003677">
    <property type="term" value="F:DNA binding"/>
    <property type="evidence" value="ECO:0007669"/>
    <property type="project" value="InterPro"/>
</dbReference>
<proteinExistence type="predicted"/>
<dbReference type="InterPro" id="IPR036390">
    <property type="entry name" value="WH_DNA-bd_sf"/>
</dbReference>
<dbReference type="AlphaFoldDB" id="A0A9N9X659"/>
<dbReference type="InterPro" id="IPR005818">
    <property type="entry name" value="Histone_H1/H5_H15"/>
</dbReference>
<reference evidence="3" key="1">
    <citation type="submission" date="2022-01" db="EMBL/GenBank/DDBJ databases">
        <authorList>
            <person name="King R."/>
        </authorList>
    </citation>
    <scope>NUCLEOTIDE SEQUENCE</scope>
</reference>
<evidence type="ECO:0000259" key="2">
    <source>
        <dbReference type="Pfam" id="PF00538"/>
    </source>
</evidence>
<dbReference type="Gene3D" id="1.10.10.10">
    <property type="entry name" value="Winged helix-like DNA-binding domain superfamily/Winged helix DNA-binding domain"/>
    <property type="match status" value="1"/>
</dbReference>
<dbReference type="Pfam" id="PF00538">
    <property type="entry name" value="Linker_histone"/>
    <property type="match status" value="1"/>
</dbReference>
<feature type="region of interest" description="Disordered" evidence="1">
    <location>
        <begin position="127"/>
        <end position="147"/>
    </location>
</feature>
<feature type="domain" description="H15" evidence="2">
    <location>
        <begin position="26"/>
        <end position="89"/>
    </location>
</feature>
<accession>A0A9N9X659</accession>
<evidence type="ECO:0000313" key="3">
    <source>
        <dbReference type="EMBL" id="CAG9826330.1"/>
    </source>
</evidence>
<dbReference type="OrthoDB" id="6754815at2759"/>
<dbReference type="EMBL" id="OU898276">
    <property type="protein sequence ID" value="CAG9826330.1"/>
    <property type="molecule type" value="Genomic_DNA"/>
</dbReference>
<dbReference type="GO" id="GO:0006334">
    <property type="term" value="P:nucleosome assembly"/>
    <property type="evidence" value="ECO:0007669"/>
    <property type="project" value="InterPro"/>
</dbReference>
<name>A0A9N9X659_DIABA</name>
<organism evidence="3 4">
    <name type="scientific">Diabrotica balteata</name>
    <name type="common">Banded cucumber beetle</name>
    <dbReference type="NCBI Taxonomy" id="107213"/>
    <lineage>
        <taxon>Eukaryota</taxon>
        <taxon>Metazoa</taxon>
        <taxon>Ecdysozoa</taxon>
        <taxon>Arthropoda</taxon>
        <taxon>Hexapoda</taxon>
        <taxon>Insecta</taxon>
        <taxon>Pterygota</taxon>
        <taxon>Neoptera</taxon>
        <taxon>Endopterygota</taxon>
        <taxon>Coleoptera</taxon>
        <taxon>Polyphaga</taxon>
        <taxon>Cucujiformia</taxon>
        <taxon>Chrysomeloidea</taxon>
        <taxon>Chrysomelidae</taxon>
        <taxon>Galerucinae</taxon>
        <taxon>Diabroticina</taxon>
        <taxon>Diabroticites</taxon>
        <taxon>Diabrotica</taxon>
    </lineage>
</organism>
<evidence type="ECO:0000313" key="4">
    <source>
        <dbReference type="Proteomes" id="UP001153709"/>
    </source>
</evidence>
<keyword evidence="4" id="KW-1185">Reference proteome</keyword>